<sequence length="120" mass="13943">MKKERVTTWFVEPKDAKTNESAMMDLVQSCGATDDKIYRGKLDNEDVPHDVVEVSYRFIVRMECNAAKFEHKFRIFTHVEGESAMRMWPFGNHKKLSRTAEVKRVAKKIEGLPKRPTAKI</sequence>
<evidence type="ECO:0000313" key="2">
    <source>
        <dbReference type="Proteomes" id="UP000177987"/>
    </source>
</evidence>
<protein>
    <submittedName>
        <fullName evidence="1">Uncharacterized protein</fullName>
    </submittedName>
</protein>
<dbReference type="EMBL" id="MHUW01000007">
    <property type="protein sequence ID" value="OHA84089.1"/>
    <property type="molecule type" value="Genomic_DNA"/>
</dbReference>
<comment type="caution">
    <text evidence="1">The sequence shown here is derived from an EMBL/GenBank/DDBJ whole genome shotgun (WGS) entry which is preliminary data.</text>
</comment>
<accession>A0A1G2SHG3</accession>
<dbReference type="AlphaFoldDB" id="A0A1G2SHG3"/>
<reference evidence="1 2" key="1">
    <citation type="journal article" date="2016" name="Nat. Commun.">
        <title>Thousands of microbial genomes shed light on interconnected biogeochemical processes in an aquifer system.</title>
        <authorList>
            <person name="Anantharaman K."/>
            <person name="Brown C.T."/>
            <person name="Hug L.A."/>
            <person name="Sharon I."/>
            <person name="Castelle C.J."/>
            <person name="Probst A.J."/>
            <person name="Thomas B.C."/>
            <person name="Singh A."/>
            <person name="Wilkins M.J."/>
            <person name="Karaoz U."/>
            <person name="Brodie E.L."/>
            <person name="Williams K.H."/>
            <person name="Hubbard S.S."/>
            <person name="Banfield J.F."/>
        </authorList>
    </citation>
    <scope>NUCLEOTIDE SEQUENCE [LARGE SCALE GENOMIC DNA]</scope>
</reference>
<dbReference type="Proteomes" id="UP000177987">
    <property type="component" value="Unassembled WGS sequence"/>
</dbReference>
<gene>
    <name evidence="1" type="ORF">A2937_02745</name>
</gene>
<evidence type="ECO:0000313" key="1">
    <source>
        <dbReference type="EMBL" id="OHA84089.1"/>
    </source>
</evidence>
<organism evidence="1 2">
    <name type="scientific">Candidatus Yonathbacteria bacterium RIFCSPLOWO2_01_FULL_47_33b</name>
    <dbReference type="NCBI Taxonomy" id="1802727"/>
    <lineage>
        <taxon>Bacteria</taxon>
        <taxon>Candidatus Yonathiibacteriota</taxon>
    </lineage>
</organism>
<proteinExistence type="predicted"/>
<dbReference type="STRING" id="1802727.A2937_02745"/>
<name>A0A1G2SHG3_9BACT</name>